<evidence type="ECO:0000313" key="2">
    <source>
        <dbReference type="EMBL" id="KKM03260.1"/>
    </source>
</evidence>
<name>A0A0F9GWT9_9ZZZZ</name>
<sequence length="179" mass="20482">MFKFPYVSIDVETTGTDIDKSHVLQLAAVYDDGSHVESLSTFNVVIRWPVIYHGEEFALNLNKSLLERAYKKDRVTFIEQARESFDEWLYSVQPEGRLTPAGKNLQGFDMPILGNSVNAFYLKRFNRRSLDPGSMFAEDFDHVPSLGEINKVTGRQAVSHDALDDCMDVVYAIRHKWNC</sequence>
<dbReference type="InterPro" id="IPR012337">
    <property type="entry name" value="RNaseH-like_sf"/>
</dbReference>
<dbReference type="SMART" id="SM00479">
    <property type="entry name" value="EXOIII"/>
    <property type="match status" value="1"/>
</dbReference>
<dbReference type="InterPro" id="IPR036397">
    <property type="entry name" value="RNaseH_sf"/>
</dbReference>
<dbReference type="GO" id="GO:0003676">
    <property type="term" value="F:nucleic acid binding"/>
    <property type="evidence" value="ECO:0007669"/>
    <property type="project" value="InterPro"/>
</dbReference>
<dbReference type="Gene3D" id="3.30.420.10">
    <property type="entry name" value="Ribonuclease H-like superfamily/Ribonuclease H"/>
    <property type="match status" value="1"/>
</dbReference>
<dbReference type="AlphaFoldDB" id="A0A0F9GWT9"/>
<dbReference type="InterPro" id="IPR013520">
    <property type="entry name" value="Ribonucl_H"/>
</dbReference>
<organism evidence="2">
    <name type="scientific">marine sediment metagenome</name>
    <dbReference type="NCBI Taxonomy" id="412755"/>
    <lineage>
        <taxon>unclassified sequences</taxon>
        <taxon>metagenomes</taxon>
        <taxon>ecological metagenomes</taxon>
    </lineage>
</organism>
<comment type="caution">
    <text evidence="2">The sequence shown here is derived from an EMBL/GenBank/DDBJ whole genome shotgun (WGS) entry which is preliminary data.</text>
</comment>
<dbReference type="Pfam" id="PF00929">
    <property type="entry name" value="RNase_T"/>
    <property type="match status" value="1"/>
</dbReference>
<protein>
    <recommendedName>
        <fullName evidence="1">Exonuclease domain-containing protein</fullName>
    </recommendedName>
</protein>
<dbReference type="SUPFAM" id="SSF53098">
    <property type="entry name" value="Ribonuclease H-like"/>
    <property type="match status" value="1"/>
</dbReference>
<feature type="domain" description="Exonuclease" evidence="1">
    <location>
        <begin position="5"/>
        <end position="179"/>
    </location>
</feature>
<reference evidence="2" key="1">
    <citation type="journal article" date="2015" name="Nature">
        <title>Complex archaea that bridge the gap between prokaryotes and eukaryotes.</title>
        <authorList>
            <person name="Spang A."/>
            <person name="Saw J.H."/>
            <person name="Jorgensen S.L."/>
            <person name="Zaremba-Niedzwiedzka K."/>
            <person name="Martijn J."/>
            <person name="Lind A.E."/>
            <person name="van Eijk R."/>
            <person name="Schleper C."/>
            <person name="Guy L."/>
            <person name="Ettema T.J."/>
        </authorList>
    </citation>
    <scope>NUCLEOTIDE SEQUENCE</scope>
</reference>
<dbReference type="EMBL" id="LAZR01016724">
    <property type="protein sequence ID" value="KKM03260.1"/>
    <property type="molecule type" value="Genomic_DNA"/>
</dbReference>
<proteinExistence type="predicted"/>
<gene>
    <name evidence="2" type="ORF">LCGC14_1776200</name>
</gene>
<evidence type="ECO:0000259" key="1">
    <source>
        <dbReference type="SMART" id="SM00479"/>
    </source>
</evidence>
<accession>A0A0F9GWT9</accession>